<dbReference type="RefSeq" id="WP_015321130.1">
    <property type="nucleotide sequence ID" value="NC_019974.1"/>
</dbReference>
<dbReference type="PANTHER" id="PTHR43284:SF1">
    <property type="entry name" value="ASPARAGINE SYNTHETASE"/>
    <property type="match status" value="1"/>
</dbReference>
<protein>
    <submittedName>
        <fullName evidence="2">Asparagine synthase (Glutamine-hydrolyzing)</fullName>
    </submittedName>
</protein>
<dbReference type="KEGG" id="nou:Natoc_1892"/>
<dbReference type="GO" id="GO:0004066">
    <property type="term" value="F:asparagine synthase (glutamine-hydrolyzing) activity"/>
    <property type="evidence" value="ECO:0007669"/>
    <property type="project" value="InterPro"/>
</dbReference>
<dbReference type="eggNOG" id="arCOG00121">
    <property type="taxonomic scope" value="Archaea"/>
</dbReference>
<dbReference type="InterPro" id="IPR029055">
    <property type="entry name" value="Ntn_hydrolases_N"/>
</dbReference>
<dbReference type="STRING" id="694430.Natoc_1892"/>
<dbReference type="Pfam" id="PF00733">
    <property type="entry name" value="Asn_synthase"/>
    <property type="match status" value="1"/>
</dbReference>
<dbReference type="Gene3D" id="3.60.20.10">
    <property type="entry name" value="Glutamine Phosphoribosylpyrophosphate, subunit 1, domain 1"/>
    <property type="match status" value="1"/>
</dbReference>
<dbReference type="GeneID" id="14404976"/>
<evidence type="ECO:0000313" key="2">
    <source>
        <dbReference type="EMBL" id="AGB37685.1"/>
    </source>
</evidence>
<evidence type="ECO:0000313" key="3">
    <source>
        <dbReference type="Proteomes" id="UP000010878"/>
    </source>
</evidence>
<dbReference type="HOGENOM" id="CLU_448081_0_0_2"/>
<dbReference type="SUPFAM" id="SSF56235">
    <property type="entry name" value="N-terminal nucleophile aminohydrolases (Ntn hydrolases)"/>
    <property type="match status" value="1"/>
</dbReference>
<proteinExistence type="predicted"/>
<dbReference type="InterPro" id="IPR014729">
    <property type="entry name" value="Rossmann-like_a/b/a_fold"/>
</dbReference>
<dbReference type="SUPFAM" id="SSF52402">
    <property type="entry name" value="Adenine nucleotide alpha hydrolases-like"/>
    <property type="match status" value="1"/>
</dbReference>
<feature type="domain" description="Asparagine synthetase" evidence="1">
    <location>
        <begin position="229"/>
        <end position="473"/>
    </location>
</feature>
<evidence type="ECO:0000259" key="1">
    <source>
        <dbReference type="Pfam" id="PF00733"/>
    </source>
</evidence>
<dbReference type="EMBL" id="CP003929">
    <property type="protein sequence ID" value="AGB37685.1"/>
    <property type="molecule type" value="Genomic_DNA"/>
</dbReference>
<name>L0JZF7_9EURY</name>
<organism evidence="2 3">
    <name type="scientific">Natronococcus occultus SP4</name>
    <dbReference type="NCBI Taxonomy" id="694430"/>
    <lineage>
        <taxon>Archaea</taxon>
        <taxon>Methanobacteriati</taxon>
        <taxon>Methanobacteriota</taxon>
        <taxon>Stenosarchaea group</taxon>
        <taxon>Halobacteria</taxon>
        <taxon>Halobacteriales</taxon>
        <taxon>Natrialbaceae</taxon>
        <taxon>Natronococcus</taxon>
    </lineage>
</organism>
<keyword evidence="3" id="KW-1185">Reference proteome</keyword>
<gene>
    <name evidence="2" type="ORF">Natoc_1892</name>
</gene>
<sequence length="609" mass="67064">MPGTTIVRCCGGNVHDQGRVDRVLDSVCFTESYERETVVRNAGGTVASTGYDSYPTEVVETDEWTILLEGRIYDRRDTEAALRNVATWIDGGNAERLAEWVATRDGDFLITVVDRTSGSTWVVNDVFGRLPTYRATVGDTTIVTRELKVARRLAAVLEGRPVGVDRLGLGQMLLFGYPLGTRTPFDGVRQLPPGSLLEVERNEVTSLHEFRFDRYENDDRSVTENARALTDRFVEACRRRAGTTETSIVSLSGGLDSRAAIAGYDAVLGDTSKGTLLAATSVREDGANTDEANVAREVAHTLGVPWSSYFVDRTERHREALLEMTQGMNTVGMSLGLDFAEQLAADHPGATLVTGDGGDKIFPDLTPPTAVDSRTELVETLVRTNQQFTPAEIEDLIGLDADRLVDSVAERIDAYPEATLEGAHTHFLIRERGINMLNHGEDRTRHHLWTTTPFYAPDLFAAAMACPPEQKAGTELYREFLSLLSRELTEIEYVDFGVPITSVEYRAKKFAYGWLGARPALKERVRSLLGSQSGEGGIHSRQLLAEAIADANGLGRHFSAEELQRIAWDGSGHRPHQRYQLATLVAALDPIEPPARQPARSRPVLQGQH</sequence>
<accession>L0JZF7</accession>
<dbReference type="Proteomes" id="UP000010878">
    <property type="component" value="Chromosome"/>
</dbReference>
<dbReference type="InterPro" id="IPR051786">
    <property type="entry name" value="ASN_synthetase/amidase"/>
</dbReference>
<dbReference type="InterPro" id="IPR001962">
    <property type="entry name" value="Asn_synthase"/>
</dbReference>
<dbReference type="Gene3D" id="3.40.50.620">
    <property type="entry name" value="HUPs"/>
    <property type="match status" value="1"/>
</dbReference>
<dbReference type="AlphaFoldDB" id="L0JZF7"/>
<reference evidence="2 3" key="1">
    <citation type="submission" date="2012-11" db="EMBL/GenBank/DDBJ databases">
        <title>FINISHED of Natronococcus occultus SP4, DSM 3396.</title>
        <authorList>
            <consortium name="DOE Joint Genome Institute"/>
            <person name="Eisen J."/>
            <person name="Huntemann M."/>
            <person name="Wei C.-L."/>
            <person name="Han J."/>
            <person name="Detter J.C."/>
            <person name="Han C."/>
            <person name="Tapia R."/>
            <person name="Chen A."/>
            <person name="Kyrpides N."/>
            <person name="Mavromatis K."/>
            <person name="Markowitz V."/>
            <person name="Szeto E."/>
            <person name="Ivanova N."/>
            <person name="Mikhailova N."/>
            <person name="Ovchinnikova G."/>
            <person name="Pagani I."/>
            <person name="Pati A."/>
            <person name="Goodwin L."/>
            <person name="Nordberg H.P."/>
            <person name="Cantor M.N."/>
            <person name="Hua S.X."/>
            <person name="Woyke T."/>
            <person name="Eisen J."/>
            <person name="Klenk H.-P."/>
            <person name="Klenk H.-P."/>
        </authorList>
    </citation>
    <scope>NUCLEOTIDE SEQUENCE [LARGE SCALE GENOMIC DNA]</scope>
    <source>
        <strain evidence="2 3">SP4</strain>
    </source>
</reference>
<dbReference type="PANTHER" id="PTHR43284">
    <property type="entry name" value="ASPARAGINE SYNTHETASE (GLUTAMINE-HYDROLYZING)"/>
    <property type="match status" value="1"/>
</dbReference>
<dbReference type="GO" id="GO:0006529">
    <property type="term" value="P:asparagine biosynthetic process"/>
    <property type="evidence" value="ECO:0007669"/>
    <property type="project" value="InterPro"/>
</dbReference>